<dbReference type="SMART" id="SM01217">
    <property type="entry name" value="Fn3_like"/>
    <property type="match status" value="1"/>
</dbReference>
<keyword evidence="5" id="KW-0378">Hydrolase</keyword>
<dbReference type="Pfam" id="PF01915">
    <property type="entry name" value="Glyco_hydro_3_C"/>
    <property type="match status" value="1"/>
</dbReference>
<evidence type="ECO:0000256" key="6">
    <source>
        <dbReference type="ARBA" id="ARBA00023295"/>
    </source>
</evidence>
<evidence type="ECO:0000256" key="1">
    <source>
        <dbReference type="ARBA" id="ARBA00000448"/>
    </source>
</evidence>
<accession>A0A0R1N9E4</accession>
<reference evidence="8 9" key="1">
    <citation type="journal article" date="2015" name="Genome Announc.">
        <title>Expanding the biotechnology potential of lactobacilli through comparative genomics of 213 strains and associated genera.</title>
        <authorList>
            <person name="Sun Z."/>
            <person name="Harris H.M."/>
            <person name="McCann A."/>
            <person name="Guo C."/>
            <person name="Argimon S."/>
            <person name="Zhang W."/>
            <person name="Yang X."/>
            <person name="Jeffery I.B."/>
            <person name="Cooney J.C."/>
            <person name="Kagawa T.F."/>
            <person name="Liu W."/>
            <person name="Song Y."/>
            <person name="Salvetti E."/>
            <person name="Wrobel A."/>
            <person name="Rasinkangas P."/>
            <person name="Parkhill J."/>
            <person name="Rea M.C."/>
            <person name="O'Sullivan O."/>
            <person name="Ritari J."/>
            <person name="Douillard F.P."/>
            <person name="Paul Ross R."/>
            <person name="Yang R."/>
            <person name="Briner A.E."/>
            <person name="Felis G.E."/>
            <person name="de Vos W.M."/>
            <person name="Barrangou R."/>
            <person name="Klaenhammer T.R."/>
            <person name="Caufield P.W."/>
            <person name="Cui Y."/>
            <person name="Zhang H."/>
            <person name="O'Toole P.W."/>
        </authorList>
    </citation>
    <scope>NUCLEOTIDE SEQUENCE [LARGE SCALE GENOMIC DNA]</scope>
    <source>
        <strain evidence="8 9">DSM 12744</strain>
    </source>
</reference>
<keyword evidence="6" id="KW-0326">Glycosidase</keyword>
<dbReference type="Pfam" id="PF00933">
    <property type="entry name" value="Glyco_hydro_3"/>
    <property type="match status" value="1"/>
</dbReference>
<dbReference type="AlphaFoldDB" id="A0A0R1N9E4"/>
<evidence type="ECO:0000256" key="4">
    <source>
        <dbReference type="ARBA" id="ARBA00022729"/>
    </source>
</evidence>
<keyword evidence="9" id="KW-1185">Reference proteome</keyword>
<evidence type="ECO:0000256" key="2">
    <source>
        <dbReference type="ARBA" id="ARBA00005336"/>
    </source>
</evidence>
<dbReference type="InterPro" id="IPR013783">
    <property type="entry name" value="Ig-like_fold"/>
</dbReference>
<dbReference type="PANTHER" id="PTHR30620:SF16">
    <property type="entry name" value="LYSOSOMAL BETA GLUCOSIDASE"/>
    <property type="match status" value="1"/>
</dbReference>
<comment type="similarity">
    <text evidence="2">Belongs to the glycosyl hydrolase 3 family.</text>
</comment>
<dbReference type="GO" id="GO:0008422">
    <property type="term" value="F:beta-glucosidase activity"/>
    <property type="evidence" value="ECO:0007669"/>
    <property type="project" value="UniProtKB-EC"/>
</dbReference>
<name>A0A0R1N9E4_9LACO</name>
<comment type="catalytic activity">
    <reaction evidence="1">
        <text>Hydrolysis of terminal, non-reducing beta-D-glucosyl residues with release of beta-D-glucose.</text>
        <dbReference type="EC" id="3.2.1.21"/>
    </reaction>
</comment>
<dbReference type="PATRIC" id="fig|1423792.3.peg.136"/>
<dbReference type="EMBL" id="AZEC01000001">
    <property type="protein sequence ID" value="KRL14485.1"/>
    <property type="molecule type" value="Genomic_DNA"/>
</dbReference>
<keyword evidence="4" id="KW-0732">Signal</keyword>
<dbReference type="PANTHER" id="PTHR30620">
    <property type="entry name" value="PERIPLASMIC BETA-GLUCOSIDASE-RELATED"/>
    <property type="match status" value="1"/>
</dbReference>
<dbReference type="Gene3D" id="2.60.40.10">
    <property type="entry name" value="Immunoglobulins"/>
    <property type="match status" value="1"/>
</dbReference>
<dbReference type="Gene3D" id="3.40.50.1700">
    <property type="entry name" value="Glycoside hydrolase family 3 C-terminal domain"/>
    <property type="match status" value="1"/>
</dbReference>
<dbReference type="GO" id="GO:0009251">
    <property type="term" value="P:glucan catabolic process"/>
    <property type="evidence" value="ECO:0007669"/>
    <property type="project" value="TreeGrafter"/>
</dbReference>
<dbReference type="InterPro" id="IPR036962">
    <property type="entry name" value="Glyco_hydro_3_N_sf"/>
</dbReference>
<protein>
    <recommendedName>
        <fullName evidence="3">beta-glucosidase</fullName>
        <ecNumber evidence="3">3.2.1.21</ecNumber>
    </recommendedName>
</protein>
<dbReference type="PRINTS" id="PR00133">
    <property type="entry name" value="GLHYDRLASE3"/>
</dbReference>
<dbReference type="InterPro" id="IPR036881">
    <property type="entry name" value="Glyco_hydro_3_C_sf"/>
</dbReference>
<dbReference type="InterPro" id="IPR051915">
    <property type="entry name" value="Cellulose_Degrad_GH3"/>
</dbReference>
<dbReference type="Pfam" id="PF14310">
    <property type="entry name" value="Fn3-like"/>
    <property type="match status" value="1"/>
</dbReference>
<gene>
    <name evidence="8" type="ORF">FD09_GL000133</name>
</gene>
<dbReference type="Gene3D" id="3.20.20.300">
    <property type="entry name" value="Glycoside hydrolase, family 3, N-terminal domain"/>
    <property type="match status" value="1"/>
</dbReference>
<dbReference type="InterPro" id="IPR001764">
    <property type="entry name" value="Glyco_hydro_3_N"/>
</dbReference>
<comment type="caution">
    <text evidence="8">The sequence shown here is derived from an EMBL/GenBank/DDBJ whole genome shotgun (WGS) entry which is preliminary data.</text>
</comment>
<dbReference type="InterPro" id="IPR002772">
    <property type="entry name" value="Glyco_hydro_3_C"/>
</dbReference>
<proteinExistence type="inferred from homology"/>
<dbReference type="SUPFAM" id="SSF52279">
    <property type="entry name" value="Beta-D-glucan exohydrolase, C-terminal domain"/>
    <property type="match status" value="1"/>
</dbReference>
<evidence type="ECO:0000313" key="8">
    <source>
        <dbReference type="EMBL" id="KRL14485.1"/>
    </source>
</evidence>
<evidence type="ECO:0000259" key="7">
    <source>
        <dbReference type="SMART" id="SM01217"/>
    </source>
</evidence>
<feature type="domain" description="Fibronectin type III-like" evidence="7">
    <location>
        <begin position="656"/>
        <end position="725"/>
    </location>
</feature>
<dbReference type="EC" id="3.2.1.21" evidence="3"/>
<evidence type="ECO:0000256" key="3">
    <source>
        <dbReference type="ARBA" id="ARBA00012744"/>
    </source>
</evidence>
<dbReference type="Proteomes" id="UP000051330">
    <property type="component" value="Unassembled WGS sequence"/>
</dbReference>
<dbReference type="SUPFAM" id="SSF51445">
    <property type="entry name" value="(Trans)glycosidases"/>
    <property type="match status" value="1"/>
</dbReference>
<evidence type="ECO:0000256" key="5">
    <source>
        <dbReference type="ARBA" id="ARBA00022801"/>
    </source>
</evidence>
<dbReference type="InterPro" id="IPR026891">
    <property type="entry name" value="Fn3-like"/>
</dbReference>
<dbReference type="STRING" id="1423792.FD09_GL000133"/>
<organism evidence="8 9">
    <name type="scientific">Schleiferilactobacillus perolens DSM 12744</name>
    <dbReference type="NCBI Taxonomy" id="1423792"/>
    <lineage>
        <taxon>Bacteria</taxon>
        <taxon>Bacillati</taxon>
        <taxon>Bacillota</taxon>
        <taxon>Bacilli</taxon>
        <taxon>Lactobacillales</taxon>
        <taxon>Lactobacillaceae</taxon>
        <taxon>Schleiferilactobacillus</taxon>
    </lineage>
</organism>
<dbReference type="InterPro" id="IPR017853">
    <property type="entry name" value="GH"/>
</dbReference>
<evidence type="ECO:0000313" key="9">
    <source>
        <dbReference type="Proteomes" id="UP000051330"/>
    </source>
</evidence>
<sequence>MILNKTTLKALFDDMTSTEKVAQTIQVNGDLVGEGSLKTGPQVDLGFSRGFDFNTAGSVFNVTKPDQLRALQKKAIEESPHHIPYLFMADVIYGFRTIFPIPLAQAGSFDFDKLKKAAQVTARESYNNGIHCLFSPMLDLSRDPRWGRVLESPGEDVYTAKAYAKSIVQGYQGDDGDVSMPGRVAACIKHFAGYGAPEGGREYNTVDMSTQRLFNEYLQPYQAAIDANCQLVMTAFNVLNGTPATGNRWLNRDVLRGRFGFSGPLISDYSAISELQSHGMTTSVEESAKTALIAGVDMDMMTSVYANALPQLIRQPEFAKLLDEAVWRLLVLKNKLGLFEDPYRGLTTTNTGEVLRPEDRELATRLVEESVVLLKNEDVLPLRKGKSVALIGPYADSRLTLGFWASVTGNPMDTVTLREGLKQSYSDEQLTVAQGFNLFESYSNLGAYQHILEKVNGPLQDEQKLIQLALTAARESDVIVLTLGEQFMESGEAASKAHLALPMREKRLLKALADLHKPIVGILYTGRPLVLTDIVPYLNALLVAWYPGTMGGVGIANVLTGVASPSARLSTSFPRSEGQIPVYYAQNTTGRPMGQNNHSERFISRYIDEANQPLFGFGAGLSYASSVAHWQTPSITDNGVLLPYVVTNNSDRSAAVVVHIYVHQPASPIVPPEKRLVDSEFLILAARETVETQAIINQSDLSFFDNKGVSHFQSGNYEFILDVQGQEEKTNIELGGFKQ</sequence>